<name>A0A2X3B8V2_9HELI</name>
<dbReference type="SUPFAM" id="SSF55347">
    <property type="entry name" value="Glyceraldehyde-3-phosphate dehydrogenase-like, C-terminal domain"/>
    <property type="match status" value="1"/>
</dbReference>
<dbReference type="InterPro" id="IPR051450">
    <property type="entry name" value="Gfo/Idh/MocA_Oxidoreductases"/>
</dbReference>
<feature type="domain" description="Gfo/Idh/MocA-like oxidoreductase N-terminal" evidence="1">
    <location>
        <begin position="1"/>
        <end position="119"/>
    </location>
</feature>
<dbReference type="EC" id="1.-.-.-" evidence="2"/>
<protein>
    <submittedName>
        <fullName evidence="2">Oxidoreductase domain-containing protein</fullName>
        <ecNumber evidence="2">1.-.-.-</ecNumber>
    </submittedName>
</protein>
<dbReference type="InterPro" id="IPR000683">
    <property type="entry name" value="Gfo/Idh/MocA-like_OxRdtase_N"/>
</dbReference>
<dbReference type="Pfam" id="PF01408">
    <property type="entry name" value="GFO_IDH_MocA"/>
    <property type="match status" value="1"/>
</dbReference>
<dbReference type="GO" id="GO:0000166">
    <property type="term" value="F:nucleotide binding"/>
    <property type="evidence" value="ECO:0007669"/>
    <property type="project" value="InterPro"/>
</dbReference>
<sequence length="329" mass="38017">MKVAIIGYGYWGRNVLLAVLKSDFFELACVFDEDYSQIQAAKQIYDFQEYSSFEAILKDRTIEAVMIITPPQTHFSLAKQALEAHKHTFVEKPLSTSLQECQILYDLAHQQHCILHCDHIFLYSPAVQWLKAHLQDFGEIIYLQARRINLGLFQTNVDVIWDLAIHDLAILDYLFGLEIISHHTLRTHYRHFCALADIHLELKNPNANQNTNNTHINANINVSWLSPIKVRELIIGGEKKTAIYDETKKDKITLFDCGIVISEEFEKDNLYKKMVQYYLGDITYPSLDSRAPLENSIQKFQDQITTDSIDIALQNHTLRVIKGLEIISY</sequence>
<accession>A0A2X3B8V2</accession>
<dbReference type="Proteomes" id="UP000250166">
    <property type="component" value="Unassembled WGS sequence"/>
</dbReference>
<dbReference type="EMBL" id="UAWL01000006">
    <property type="protein sequence ID" value="SQB97331.1"/>
    <property type="molecule type" value="Genomic_DNA"/>
</dbReference>
<dbReference type="Gene3D" id="3.40.50.720">
    <property type="entry name" value="NAD(P)-binding Rossmann-like Domain"/>
    <property type="match status" value="1"/>
</dbReference>
<evidence type="ECO:0000259" key="1">
    <source>
        <dbReference type="Pfam" id="PF01408"/>
    </source>
</evidence>
<evidence type="ECO:0000313" key="3">
    <source>
        <dbReference type="Proteomes" id="UP000250166"/>
    </source>
</evidence>
<dbReference type="GO" id="GO:0016491">
    <property type="term" value="F:oxidoreductase activity"/>
    <property type="evidence" value="ECO:0007669"/>
    <property type="project" value="UniProtKB-KW"/>
</dbReference>
<dbReference type="RefSeq" id="WP_023947431.1">
    <property type="nucleotide sequence ID" value="NZ_JAERIV010000009.1"/>
</dbReference>
<dbReference type="PANTHER" id="PTHR43377:SF6">
    <property type="entry name" value="GFO_IDH_MOCA-LIKE OXIDOREDUCTASE N-TERMINAL DOMAIN-CONTAINING PROTEIN"/>
    <property type="match status" value="1"/>
</dbReference>
<gene>
    <name evidence="2" type="primary">ydgJ</name>
    <name evidence="2" type="ORF">NCTC13102_00061</name>
</gene>
<dbReference type="Gene3D" id="3.30.360.10">
    <property type="entry name" value="Dihydrodipicolinate Reductase, domain 2"/>
    <property type="match status" value="1"/>
</dbReference>
<reference evidence="2 3" key="1">
    <citation type="submission" date="2018-06" db="EMBL/GenBank/DDBJ databases">
        <authorList>
            <consortium name="Pathogen Informatics"/>
            <person name="Doyle S."/>
        </authorList>
    </citation>
    <scope>NUCLEOTIDE SEQUENCE [LARGE SCALE GENOMIC DNA]</scope>
    <source>
        <strain evidence="2 3">NCTC13102</strain>
    </source>
</reference>
<dbReference type="AlphaFoldDB" id="A0A2X3B8V2"/>
<keyword evidence="2" id="KW-0560">Oxidoreductase</keyword>
<dbReference type="InterPro" id="IPR036291">
    <property type="entry name" value="NAD(P)-bd_dom_sf"/>
</dbReference>
<proteinExistence type="predicted"/>
<evidence type="ECO:0000313" key="2">
    <source>
        <dbReference type="EMBL" id="SQB97331.1"/>
    </source>
</evidence>
<organism evidence="2 3">
    <name type="scientific">Helicobacter fennelliae</name>
    <dbReference type="NCBI Taxonomy" id="215"/>
    <lineage>
        <taxon>Bacteria</taxon>
        <taxon>Pseudomonadati</taxon>
        <taxon>Campylobacterota</taxon>
        <taxon>Epsilonproteobacteria</taxon>
        <taxon>Campylobacterales</taxon>
        <taxon>Helicobacteraceae</taxon>
        <taxon>Helicobacter</taxon>
    </lineage>
</organism>
<dbReference type="PANTHER" id="PTHR43377">
    <property type="entry name" value="BILIVERDIN REDUCTASE A"/>
    <property type="match status" value="1"/>
</dbReference>
<dbReference type="SUPFAM" id="SSF51735">
    <property type="entry name" value="NAD(P)-binding Rossmann-fold domains"/>
    <property type="match status" value="1"/>
</dbReference>